<dbReference type="PANTHER" id="PTHR43390:SF1">
    <property type="entry name" value="CHLOROPLAST PROCESSING PEPTIDASE"/>
    <property type="match status" value="1"/>
</dbReference>
<comment type="subcellular location">
    <subcellularLocation>
        <location evidence="1">Cell membrane</location>
        <topology evidence="1">Single-pass type II membrane protein</topology>
    </subcellularLocation>
</comment>
<dbReference type="InterPro" id="IPR000223">
    <property type="entry name" value="Pept_S26A_signal_pept_1"/>
</dbReference>
<proteinExistence type="inferred from homology"/>
<evidence type="ECO:0000256" key="2">
    <source>
        <dbReference type="ARBA" id="ARBA00009370"/>
    </source>
</evidence>
<dbReference type="CDD" id="cd06462">
    <property type="entry name" value="Peptidase_S24_S26"/>
    <property type="match status" value="1"/>
</dbReference>
<accession>A0ABZ0M4A2</accession>
<sequence>MSTAAAVWWIRRTYVAVNVVGSSMEPTLRPGARVIVRRGAVRLRADDLVVIAEPDAITGWPQSGRPAPRGLDESPWNIKRAVGMPGDPMPAGSSQPGPVPPGHIAVKGDGPYSSDSRHFGPCPQDQILGRVVRVLRTGAPTG</sequence>
<reference evidence="7 8" key="1">
    <citation type="submission" date="2023-10" db="EMBL/GenBank/DDBJ databases">
        <title>The genome sequence of Streptomyces sp. HUAS YS2.</title>
        <authorList>
            <person name="Mo P."/>
        </authorList>
    </citation>
    <scope>NUCLEOTIDE SEQUENCE [LARGE SCALE GENOMIC DNA]</scope>
    <source>
        <strain evidence="7 8">HUAS YS2</strain>
    </source>
</reference>
<dbReference type="EMBL" id="CP137573">
    <property type="protein sequence ID" value="WOX26524.1"/>
    <property type="molecule type" value="Genomic_DNA"/>
</dbReference>
<keyword evidence="4" id="KW-0378">Hydrolase</keyword>
<comment type="similarity">
    <text evidence="2">Belongs to the peptidase S26 family.</text>
</comment>
<feature type="domain" description="Peptidase S26" evidence="6">
    <location>
        <begin position="5"/>
        <end position="87"/>
    </location>
</feature>
<evidence type="ECO:0000259" key="6">
    <source>
        <dbReference type="Pfam" id="PF10502"/>
    </source>
</evidence>
<dbReference type="InterPro" id="IPR019756">
    <property type="entry name" value="Pept_S26A_signal_pept_1_Ser-AS"/>
</dbReference>
<dbReference type="Pfam" id="PF10502">
    <property type="entry name" value="Peptidase_S26"/>
    <property type="match status" value="2"/>
</dbReference>
<dbReference type="RefSeq" id="WP_318109553.1">
    <property type="nucleotide sequence ID" value="NZ_CP137573.1"/>
</dbReference>
<dbReference type="Proteomes" id="UP001301731">
    <property type="component" value="Chromosome"/>
</dbReference>
<dbReference type="PANTHER" id="PTHR43390">
    <property type="entry name" value="SIGNAL PEPTIDASE I"/>
    <property type="match status" value="1"/>
</dbReference>
<gene>
    <name evidence="7" type="ORF">R2D22_02415</name>
</gene>
<dbReference type="SUPFAM" id="SSF51306">
    <property type="entry name" value="LexA/Signal peptidase"/>
    <property type="match status" value="1"/>
</dbReference>
<dbReference type="InterPro" id="IPR019533">
    <property type="entry name" value="Peptidase_S26"/>
</dbReference>
<dbReference type="PRINTS" id="PR00727">
    <property type="entry name" value="LEADERPTASE"/>
</dbReference>
<evidence type="ECO:0000256" key="3">
    <source>
        <dbReference type="ARBA" id="ARBA00022670"/>
    </source>
</evidence>
<keyword evidence="8" id="KW-1185">Reference proteome</keyword>
<evidence type="ECO:0000256" key="4">
    <source>
        <dbReference type="ARBA" id="ARBA00022801"/>
    </source>
</evidence>
<feature type="region of interest" description="Disordered" evidence="5">
    <location>
        <begin position="58"/>
        <end position="123"/>
    </location>
</feature>
<evidence type="ECO:0000256" key="1">
    <source>
        <dbReference type="ARBA" id="ARBA00004401"/>
    </source>
</evidence>
<protein>
    <submittedName>
        <fullName evidence="7">S26 family signal peptidase</fullName>
    </submittedName>
</protein>
<dbReference type="PROSITE" id="PS00501">
    <property type="entry name" value="SPASE_I_1"/>
    <property type="match status" value="1"/>
</dbReference>
<dbReference type="InterPro" id="IPR036286">
    <property type="entry name" value="LexA/Signal_pep-like_sf"/>
</dbReference>
<evidence type="ECO:0000313" key="8">
    <source>
        <dbReference type="Proteomes" id="UP001301731"/>
    </source>
</evidence>
<keyword evidence="3" id="KW-0645">Protease</keyword>
<feature type="domain" description="Peptidase S26" evidence="6">
    <location>
        <begin position="97"/>
        <end position="132"/>
    </location>
</feature>
<dbReference type="Gene3D" id="2.10.109.10">
    <property type="entry name" value="Umud Fragment, subunit A"/>
    <property type="match status" value="1"/>
</dbReference>
<name>A0ABZ0M4A2_9ACTN</name>
<evidence type="ECO:0000313" key="7">
    <source>
        <dbReference type="EMBL" id="WOX26524.1"/>
    </source>
</evidence>
<evidence type="ECO:0000256" key="5">
    <source>
        <dbReference type="SAM" id="MobiDB-lite"/>
    </source>
</evidence>
<organism evidence="7 8">
    <name type="scientific">Streptomyces solicathayae</name>
    <dbReference type="NCBI Taxonomy" id="3081768"/>
    <lineage>
        <taxon>Bacteria</taxon>
        <taxon>Bacillati</taxon>
        <taxon>Actinomycetota</taxon>
        <taxon>Actinomycetes</taxon>
        <taxon>Kitasatosporales</taxon>
        <taxon>Streptomycetaceae</taxon>
        <taxon>Streptomyces</taxon>
    </lineage>
</organism>